<keyword evidence="2" id="KW-0687">Ribonucleoprotein</keyword>
<evidence type="ECO:0000313" key="3">
    <source>
        <dbReference type="Proteomes" id="UP000009226"/>
    </source>
</evidence>
<protein>
    <submittedName>
        <fullName evidence="2">Ribosomal protein L7Ae/L30e/S12e/Gadd45</fullName>
    </submittedName>
</protein>
<evidence type="ECO:0000259" key="1">
    <source>
        <dbReference type="Pfam" id="PF01248"/>
    </source>
</evidence>
<dbReference type="STRING" id="868595.Desca_1494"/>
<dbReference type="GO" id="GO:0005840">
    <property type="term" value="C:ribosome"/>
    <property type="evidence" value="ECO:0007669"/>
    <property type="project" value="UniProtKB-KW"/>
</dbReference>
<dbReference type="Pfam" id="PF01248">
    <property type="entry name" value="Ribosomal_L7Ae"/>
    <property type="match status" value="1"/>
</dbReference>
<accession>F6B630</accession>
<dbReference type="eggNOG" id="COG1358">
    <property type="taxonomic scope" value="Bacteria"/>
</dbReference>
<dbReference type="HOGENOM" id="CLU_157804_1_1_9"/>
<sequence>MHGPVLNLLGLCQRAGKAVSGDFAVRANITKAKLMIIAKDASERIKQEYLRIGKSNKVPTIVALSKEELGSALGKSPRAAVAILDNNFAQGVGRLLERGEV</sequence>
<reference evidence="2 3" key="1">
    <citation type="submission" date="2011-05" db="EMBL/GenBank/DDBJ databases">
        <title>Complete sequence of Desulfotomaculum carboxydivorans CO-1-SRB.</title>
        <authorList>
            <consortium name="US DOE Joint Genome Institute"/>
            <person name="Lucas S."/>
            <person name="Han J."/>
            <person name="Lapidus A."/>
            <person name="Cheng J.-F."/>
            <person name="Goodwin L."/>
            <person name="Pitluck S."/>
            <person name="Peters L."/>
            <person name="Mikhailova N."/>
            <person name="Lu M."/>
            <person name="Han C."/>
            <person name="Tapia R."/>
            <person name="Land M."/>
            <person name="Hauser L."/>
            <person name="Kyrpides N."/>
            <person name="Ivanova N."/>
            <person name="Pagani I."/>
            <person name="Stams A."/>
            <person name="Plugge C."/>
            <person name="Muyzer G."/>
            <person name="Kuever J."/>
            <person name="Parshina S."/>
            <person name="Ivanova A."/>
            <person name="Nazina T."/>
            <person name="Woyke T."/>
        </authorList>
    </citation>
    <scope>NUCLEOTIDE SEQUENCE [LARGE SCALE GENOMIC DNA]</scope>
    <source>
        <strain evidence="3">DSM 14880 / VKM B-2319 / CO-1-SRB</strain>
    </source>
</reference>
<keyword evidence="2" id="KW-0689">Ribosomal protein</keyword>
<dbReference type="Proteomes" id="UP000009226">
    <property type="component" value="Chromosome"/>
</dbReference>
<dbReference type="EMBL" id="CP002736">
    <property type="protein sequence ID" value="AEF94349.1"/>
    <property type="molecule type" value="Genomic_DNA"/>
</dbReference>
<dbReference type="AlphaFoldDB" id="F6B630"/>
<dbReference type="Gene3D" id="3.30.1330.30">
    <property type="match status" value="1"/>
</dbReference>
<evidence type="ECO:0000313" key="2">
    <source>
        <dbReference type="EMBL" id="AEF94349.1"/>
    </source>
</evidence>
<dbReference type="KEGG" id="dca:Desca_1494"/>
<gene>
    <name evidence="2" type="ordered locus">Desca_1494</name>
</gene>
<organism evidence="2 3">
    <name type="scientific">Desulfotomaculum nigrificans (strain DSM 14880 / VKM B-2319 / CO-1-SRB)</name>
    <name type="common">Desulfotomaculum carboxydivorans</name>
    <dbReference type="NCBI Taxonomy" id="868595"/>
    <lineage>
        <taxon>Bacteria</taxon>
        <taxon>Bacillati</taxon>
        <taxon>Bacillota</taxon>
        <taxon>Clostridia</taxon>
        <taxon>Eubacteriales</taxon>
        <taxon>Desulfotomaculaceae</taxon>
        <taxon>Desulfotomaculum</taxon>
    </lineage>
</organism>
<keyword evidence="3" id="KW-1185">Reference proteome</keyword>
<proteinExistence type="predicted"/>
<feature type="domain" description="Ribosomal protein eL8/eL30/eS12/Gadd45" evidence="1">
    <location>
        <begin position="29"/>
        <end position="89"/>
    </location>
</feature>
<dbReference type="InterPro" id="IPR004038">
    <property type="entry name" value="Ribosomal_eL8/eL30/eS12/Gad45"/>
</dbReference>
<dbReference type="SUPFAM" id="SSF55315">
    <property type="entry name" value="L30e-like"/>
    <property type="match status" value="1"/>
</dbReference>
<dbReference type="InterPro" id="IPR029064">
    <property type="entry name" value="Ribosomal_eL30-like_sf"/>
</dbReference>
<name>F6B630_DESCC</name>